<feature type="transmembrane region" description="Helical" evidence="1">
    <location>
        <begin position="68"/>
        <end position="92"/>
    </location>
</feature>
<keyword evidence="1" id="KW-0472">Membrane</keyword>
<sequence>MCMCSTPACSRPLRPCPPPRWGHPRTLNSIHARLWGAEGDRRLSRVQRRNSIPHGHAHPLLMPYPRMLFILSISAFFPLSMFSPISSSAMFTSLSRLSPIDRLLTPTAYVDLPARRAHPGSKIMRRHAARAQEARTVPAYAHIAGVRERDSERVDF</sequence>
<dbReference type="AlphaFoldDB" id="A0A165YPY2"/>
<protein>
    <submittedName>
        <fullName evidence="2">Uncharacterized protein</fullName>
    </submittedName>
</protein>
<dbReference type="EMBL" id="KV417692">
    <property type="protein sequence ID" value="KZP09791.1"/>
    <property type="molecule type" value="Genomic_DNA"/>
</dbReference>
<name>A0A165YPY2_9AGAM</name>
<reference evidence="2" key="1">
    <citation type="journal article" date="2016" name="Mol. Biol. Evol.">
        <title>Comparative Genomics of Early-Diverging Mushroom-Forming Fungi Provides Insights into the Origins of Lignocellulose Decay Capabilities.</title>
        <authorList>
            <person name="Nagy L.G."/>
            <person name="Riley R."/>
            <person name="Tritt A."/>
            <person name="Adam C."/>
            <person name="Daum C."/>
            <person name="Floudas D."/>
            <person name="Sun H."/>
            <person name="Yadav J.S."/>
            <person name="Pangilinan J."/>
            <person name="Larsson K.H."/>
            <person name="Matsuura K."/>
            <person name="Barry K."/>
            <person name="Labutti K."/>
            <person name="Kuo R."/>
            <person name="Ohm R.A."/>
            <person name="Bhattacharya S.S."/>
            <person name="Shirouzu T."/>
            <person name="Yoshinaga Y."/>
            <person name="Martin F.M."/>
            <person name="Grigoriev I.V."/>
            <person name="Hibbett D.S."/>
        </authorList>
    </citation>
    <scope>NUCLEOTIDE SEQUENCE [LARGE SCALE GENOMIC DNA]</scope>
    <source>
        <strain evidence="2">CBS 109695</strain>
    </source>
</reference>
<accession>A0A165YPY2</accession>
<evidence type="ECO:0000256" key="1">
    <source>
        <dbReference type="SAM" id="Phobius"/>
    </source>
</evidence>
<organism evidence="2">
    <name type="scientific">Athelia psychrophila</name>
    <dbReference type="NCBI Taxonomy" id="1759441"/>
    <lineage>
        <taxon>Eukaryota</taxon>
        <taxon>Fungi</taxon>
        <taxon>Dikarya</taxon>
        <taxon>Basidiomycota</taxon>
        <taxon>Agaricomycotina</taxon>
        <taxon>Agaricomycetes</taxon>
        <taxon>Agaricomycetidae</taxon>
        <taxon>Atheliales</taxon>
        <taxon>Atheliaceae</taxon>
        <taxon>Athelia</taxon>
    </lineage>
</organism>
<evidence type="ECO:0000313" key="2">
    <source>
        <dbReference type="EMBL" id="KZP09791.1"/>
    </source>
</evidence>
<keyword evidence="1" id="KW-1133">Transmembrane helix</keyword>
<proteinExistence type="predicted"/>
<gene>
    <name evidence="2" type="ORF">FIBSPDRAFT_230225</name>
</gene>
<keyword evidence="1" id="KW-0812">Transmembrane</keyword>